<comment type="caution">
    <text evidence="1">The sequence shown here is derived from an EMBL/GenBank/DDBJ whole genome shotgun (WGS) entry which is preliminary data.</text>
</comment>
<accession>A0A9N9JVH8</accession>
<organism evidence="1 2">
    <name type="scientific">Racocetra fulgida</name>
    <dbReference type="NCBI Taxonomy" id="60492"/>
    <lineage>
        <taxon>Eukaryota</taxon>
        <taxon>Fungi</taxon>
        <taxon>Fungi incertae sedis</taxon>
        <taxon>Mucoromycota</taxon>
        <taxon>Glomeromycotina</taxon>
        <taxon>Glomeromycetes</taxon>
        <taxon>Diversisporales</taxon>
        <taxon>Gigasporaceae</taxon>
        <taxon>Racocetra</taxon>
    </lineage>
</organism>
<sequence>PEPSESNGISRLDDAEIQNLIRFVTYSSASYCQNSDNWKCGQYCDNIPQTTVVKAFRTHPDEWVKILG</sequence>
<protein>
    <submittedName>
        <fullName evidence="1">5952_t:CDS:1</fullName>
    </submittedName>
</protein>
<dbReference type="AlphaFoldDB" id="A0A9N9JVH8"/>
<keyword evidence="2" id="KW-1185">Reference proteome</keyword>
<feature type="non-terminal residue" evidence="1">
    <location>
        <position position="68"/>
    </location>
</feature>
<evidence type="ECO:0000313" key="1">
    <source>
        <dbReference type="EMBL" id="CAG8799322.1"/>
    </source>
</evidence>
<proteinExistence type="predicted"/>
<name>A0A9N9JVH8_9GLOM</name>
<dbReference type="Proteomes" id="UP000789396">
    <property type="component" value="Unassembled WGS sequence"/>
</dbReference>
<gene>
    <name evidence="1" type="ORF">RFULGI_LOCUS17565</name>
</gene>
<dbReference type="InterPro" id="IPR029058">
    <property type="entry name" value="AB_hydrolase_fold"/>
</dbReference>
<dbReference type="OrthoDB" id="438440at2759"/>
<reference evidence="1" key="1">
    <citation type="submission" date="2021-06" db="EMBL/GenBank/DDBJ databases">
        <authorList>
            <person name="Kallberg Y."/>
            <person name="Tangrot J."/>
            <person name="Rosling A."/>
        </authorList>
    </citation>
    <scope>NUCLEOTIDE SEQUENCE</scope>
    <source>
        <strain evidence="1">IN212</strain>
    </source>
</reference>
<dbReference type="Gene3D" id="3.40.50.1820">
    <property type="entry name" value="alpha/beta hydrolase"/>
    <property type="match status" value="1"/>
</dbReference>
<dbReference type="EMBL" id="CAJVPZ010069849">
    <property type="protein sequence ID" value="CAG8799322.1"/>
    <property type="molecule type" value="Genomic_DNA"/>
</dbReference>
<feature type="non-terminal residue" evidence="1">
    <location>
        <position position="1"/>
    </location>
</feature>
<evidence type="ECO:0000313" key="2">
    <source>
        <dbReference type="Proteomes" id="UP000789396"/>
    </source>
</evidence>